<feature type="transmembrane region" description="Helical" evidence="9">
    <location>
        <begin position="79"/>
        <end position="99"/>
    </location>
</feature>
<evidence type="ECO:0000256" key="4">
    <source>
        <dbReference type="ARBA" id="ARBA00022475"/>
    </source>
</evidence>
<comment type="caution">
    <text evidence="10">The sequence shown here is derived from an EMBL/GenBank/DDBJ whole genome shotgun (WGS) entry which is preliminary data.</text>
</comment>
<feature type="transmembrane region" description="Helical" evidence="9">
    <location>
        <begin position="231"/>
        <end position="255"/>
    </location>
</feature>
<feature type="transmembrane region" description="Helical" evidence="9">
    <location>
        <begin position="119"/>
        <end position="135"/>
    </location>
</feature>
<name>A0AAW4VX01_9FIRM</name>
<feature type="transmembrane region" description="Helical" evidence="9">
    <location>
        <begin position="313"/>
        <end position="336"/>
    </location>
</feature>
<feature type="transmembrane region" description="Helical" evidence="9">
    <location>
        <begin position="367"/>
        <end position="387"/>
    </location>
</feature>
<dbReference type="InterPro" id="IPR004685">
    <property type="entry name" value="Brnchd-chn_aa_trnsp_Livcs"/>
</dbReference>
<accession>A0AAW4VX01</accession>
<feature type="transmembrane region" description="Helical" evidence="9">
    <location>
        <begin position="189"/>
        <end position="211"/>
    </location>
</feature>
<keyword evidence="7 9" id="KW-1133">Transmembrane helix</keyword>
<evidence type="ECO:0000256" key="5">
    <source>
        <dbReference type="ARBA" id="ARBA00022692"/>
    </source>
</evidence>
<evidence type="ECO:0000256" key="1">
    <source>
        <dbReference type="ARBA" id="ARBA00004651"/>
    </source>
</evidence>
<dbReference type="PANTHER" id="PTHR30588">
    <property type="entry name" value="BRANCHED-CHAIN AMINO ACID TRANSPORT SYSTEM 2 CARRIER PROTEIN"/>
    <property type="match status" value="1"/>
</dbReference>
<comment type="similarity">
    <text evidence="2 9">Belongs to the branched chain amino acid transporter family.</text>
</comment>
<evidence type="ECO:0000256" key="2">
    <source>
        <dbReference type="ARBA" id="ARBA00008540"/>
    </source>
</evidence>
<sequence length="427" mass="45198">MQKLNRRSLLLVGFTLFSMFFGAGNLIFPPYLGAQAGTNAWLAFAGFAVSAIGLPVIGVIAVARAGGLSELAGRVHPRFAQIFALLVYLSIGPCLAIPRTASTSFQMLAPLIGGDAMRQLIYSIVFFAAAFFVALHPEKLTSWLGRILCPTLIVLIFVLFFGCLFHPVAEHYGVPTADYASLPGLTGILNGYQTMDTLAALNFGAVIALNIRDYGIEDEQQVRRSTIRAGWIAGAMLLLVYAMLTHVGALSGAAWPGGSTGADTLSNIARGLFGPVGQVLLAAIFVIACFNTCVGLIACVGQYFHELLPRIPYPAIAAFFAAASMIISNIGLAGIIRLSTPVLNAIYPVAIVLIVLSFLPKPEKHGAVYRLCIAFTAVQSIAAAFPIPVLSPLLRALPLNALGFGWLMPAAVGLLIGLLLPKKTEKA</sequence>
<evidence type="ECO:0000256" key="8">
    <source>
        <dbReference type="ARBA" id="ARBA00023136"/>
    </source>
</evidence>
<keyword evidence="5 9" id="KW-0812">Transmembrane</keyword>
<proteinExistence type="inferred from homology"/>
<evidence type="ECO:0000256" key="9">
    <source>
        <dbReference type="RuleBase" id="RU362122"/>
    </source>
</evidence>
<dbReference type="Pfam" id="PF05525">
    <property type="entry name" value="Branch_AA_trans"/>
    <property type="match status" value="1"/>
</dbReference>
<dbReference type="EMBL" id="JAJEPX010000001">
    <property type="protein sequence ID" value="MCC2175561.1"/>
    <property type="molecule type" value="Genomic_DNA"/>
</dbReference>
<keyword evidence="4" id="KW-1003">Cell membrane</keyword>
<organism evidence="10 11">
    <name type="scientific">Agathobaculum butyriciproducens</name>
    <dbReference type="NCBI Taxonomy" id="1628085"/>
    <lineage>
        <taxon>Bacteria</taxon>
        <taxon>Bacillati</taxon>
        <taxon>Bacillota</taxon>
        <taxon>Clostridia</taxon>
        <taxon>Eubacteriales</taxon>
        <taxon>Butyricicoccaceae</taxon>
        <taxon>Agathobaculum</taxon>
    </lineage>
</organism>
<feature type="transmembrane region" description="Helical" evidence="9">
    <location>
        <begin position="342"/>
        <end position="360"/>
    </location>
</feature>
<feature type="transmembrane region" description="Helical" evidence="9">
    <location>
        <begin position="275"/>
        <end position="301"/>
    </location>
</feature>
<dbReference type="GO" id="GO:0005886">
    <property type="term" value="C:plasma membrane"/>
    <property type="evidence" value="ECO:0007669"/>
    <property type="project" value="UniProtKB-SubCell"/>
</dbReference>
<feature type="transmembrane region" description="Helical" evidence="9">
    <location>
        <begin position="147"/>
        <end position="169"/>
    </location>
</feature>
<evidence type="ECO:0000256" key="7">
    <source>
        <dbReference type="ARBA" id="ARBA00022989"/>
    </source>
</evidence>
<gene>
    <name evidence="10" type="primary">brnQ</name>
    <name evidence="10" type="ORF">LKD22_00195</name>
</gene>
<dbReference type="Gene3D" id="1.20.1740.10">
    <property type="entry name" value="Amino acid/polyamine transporter I"/>
    <property type="match status" value="1"/>
</dbReference>
<dbReference type="NCBIfam" id="TIGR00796">
    <property type="entry name" value="livcs"/>
    <property type="match status" value="1"/>
</dbReference>
<comment type="function">
    <text evidence="9">Component of the transport system for branched-chain amino acids.</text>
</comment>
<dbReference type="RefSeq" id="WP_227599881.1">
    <property type="nucleotide sequence ID" value="NZ_JAJEPX010000001.1"/>
</dbReference>
<evidence type="ECO:0000313" key="10">
    <source>
        <dbReference type="EMBL" id="MCC2175561.1"/>
    </source>
</evidence>
<dbReference type="GO" id="GO:0015818">
    <property type="term" value="P:isoleucine transport"/>
    <property type="evidence" value="ECO:0007669"/>
    <property type="project" value="TreeGrafter"/>
</dbReference>
<evidence type="ECO:0000256" key="6">
    <source>
        <dbReference type="ARBA" id="ARBA00022970"/>
    </source>
</evidence>
<dbReference type="GO" id="GO:0015820">
    <property type="term" value="P:L-leucine transport"/>
    <property type="evidence" value="ECO:0007669"/>
    <property type="project" value="TreeGrafter"/>
</dbReference>
<evidence type="ECO:0000256" key="3">
    <source>
        <dbReference type="ARBA" id="ARBA00022448"/>
    </source>
</evidence>
<feature type="transmembrane region" description="Helical" evidence="9">
    <location>
        <begin position="40"/>
        <end position="67"/>
    </location>
</feature>
<keyword evidence="6 9" id="KW-0029">Amino-acid transport</keyword>
<protein>
    <recommendedName>
        <fullName evidence="9">Branched-chain amino acid transport system carrier protein</fullName>
    </recommendedName>
</protein>
<dbReference type="PANTHER" id="PTHR30588:SF0">
    <property type="entry name" value="BRANCHED-CHAIN AMINO ACID PERMEASE BRNQ"/>
    <property type="match status" value="1"/>
</dbReference>
<keyword evidence="8 9" id="KW-0472">Membrane</keyword>
<dbReference type="GO" id="GO:0015188">
    <property type="term" value="F:L-isoleucine transmembrane transporter activity"/>
    <property type="evidence" value="ECO:0007669"/>
    <property type="project" value="TreeGrafter"/>
</dbReference>
<keyword evidence="11" id="KW-1185">Reference proteome</keyword>
<evidence type="ECO:0000313" key="11">
    <source>
        <dbReference type="Proteomes" id="UP001298753"/>
    </source>
</evidence>
<dbReference type="GO" id="GO:0015190">
    <property type="term" value="F:L-leucine transmembrane transporter activity"/>
    <property type="evidence" value="ECO:0007669"/>
    <property type="project" value="TreeGrafter"/>
</dbReference>
<reference evidence="10 11" key="1">
    <citation type="submission" date="2021-10" db="EMBL/GenBank/DDBJ databases">
        <title>Anaerobic single-cell dispensing facilitates the cultivation of human gut bacteria.</title>
        <authorList>
            <person name="Afrizal A."/>
        </authorList>
    </citation>
    <scope>NUCLEOTIDE SEQUENCE [LARGE SCALE GENOMIC DNA]</scope>
    <source>
        <strain evidence="10 11">CLA-AA-H270</strain>
    </source>
</reference>
<keyword evidence="3 9" id="KW-0813">Transport</keyword>
<feature type="transmembrane region" description="Helical" evidence="9">
    <location>
        <begin position="9"/>
        <end position="28"/>
    </location>
</feature>
<dbReference type="Proteomes" id="UP001298753">
    <property type="component" value="Unassembled WGS sequence"/>
</dbReference>
<feature type="transmembrane region" description="Helical" evidence="9">
    <location>
        <begin position="399"/>
        <end position="420"/>
    </location>
</feature>
<dbReference type="GO" id="GO:0005304">
    <property type="term" value="F:L-valine transmembrane transporter activity"/>
    <property type="evidence" value="ECO:0007669"/>
    <property type="project" value="TreeGrafter"/>
</dbReference>
<dbReference type="AlphaFoldDB" id="A0AAW4VX01"/>
<dbReference type="GeneID" id="98659689"/>
<comment type="subcellular location">
    <subcellularLocation>
        <location evidence="1 9">Cell membrane</location>
        <topology evidence="1 9">Multi-pass membrane protein</topology>
    </subcellularLocation>
</comment>